<evidence type="ECO:0000256" key="9">
    <source>
        <dbReference type="SAM" id="SignalP"/>
    </source>
</evidence>
<accession>A0A4V4U9K2</accession>
<feature type="active site" description="Nucleophile" evidence="8">
    <location>
        <position position="143"/>
    </location>
</feature>
<evidence type="ECO:0000256" key="4">
    <source>
        <dbReference type="ARBA" id="ARBA00023295"/>
    </source>
</evidence>
<dbReference type="InterPro" id="IPR000757">
    <property type="entry name" value="Beta-glucanase-like"/>
</dbReference>
<dbReference type="OrthoDB" id="9809583at2"/>
<dbReference type="EMBL" id="SSHH01000001">
    <property type="protein sequence ID" value="TIX51237.1"/>
    <property type="molecule type" value="Genomic_DNA"/>
</dbReference>
<dbReference type="InterPro" id="IPR044791">
    <property type="entry name" value="Beta-glucanase/XTH"/>
</dbReference>
<dbReference type="SUPFAM" id="SSF49899">
    <property type="entry name" value="Concanavalin A-like lectins/glucanases"/>
    <property type="match status" value="1"/>
</dbReference>
<feature type="domain" description="GH16" evidence="10">
    <location>
        <begin position="27"/>
        <end position="241"/>
    </location>
</feature>
<protein>
    <recommendedName>
        <fullName evidence="2">Beta-glucanase</fullName>
    </recommendedName>
    <alternativeName>
        <fullName evidence="7">1,3-1,4-beta-D-glucan 4-glucanohydrolase</fullName>
    </alternativeName>
    <alternativeName>
        <fullName evidence="6">Endo-beta-1,3-1,4 glucanase</fullName>
    </alternativeName>
    <alternativeName>
        <fullName evidence="5">Lichenase</fullName>
    </alternativeName>
</protein>
<dbReference type="Pfam" id="PF00722">
    <property type="entry name" value="Glyco_hydro_16"/>
    <property type="match status" value="1"/>
</dbReference>
<evidence type="ECO:0000259" key="10">
    <source>
        <dbReference type="PROSITE" id="PS51762"/>
    </source>
</evidence>
<dbReference type="PROSITE" id="PS01034">
    <property type="entry name" value="GH16_1"/>
    <property type="match status" value="1"/>
</dbReference>
<keyword evidence="12" id="KW-1185">Reference proteome</keyword>
<keyword evidence="3 11" id="KW-0378">Hydrolase</keyword>
<evidence type="ECO:0000256" key="1">
    <source>
        <dbReference type="ARBA" id="ARBA00006865"/>
    </source>
</evidence>
<dbReference type="PRINTS" id="PR00737">
    <property type="entry name" value="GLHYDRLASE16"/>
</dbReference>
<dbReference type="Gene3D" id="2.60.120.200">
    <property type="match status" value="1"/>
</dbReference>
<evidence type="ECO:0000256" key="7">
    <source>
        <dbReference type="ARBA" id="ARBA00031665"/>
    </source>
</evidence>
<organism evidence="11 12">
    <name type="scientific">Alteraurantiacibacter aquimixticola</name>
    <dbReference type="NCBI Taxonomy" id="2489173"/>
    <lineage>
        <taxon>Bacteria</taxon>
        <taxon>Pseudomonadati</taxon>
        <taxon>Pseudomonadota</taxon>
        <taxon>Alphaproteobacteria</taxon>
        <taxon>Sphingomonadales</taxon>
        <taxon>Erythrobacteraceae</taxon>
        <taxon>Alteraurantiacibacter</taxon>
    </lineage>
</organism>
<comment type="caution">
    <text evidence="11">The sequence shown here is derived from an EMBL/GenBank/DDBJ whole genome shotgun (WGS) entry which is preliminary data.</text>
</comment>
<proteinExistence type="inferred from homology"/>
<keyword evidence="4" id="KW-0326">Glycosidase</keyword>
<evidence type="ECO:0000313" key="12">
    <source>
        <dbReference type="Proteomes" id="UP000309389"/>
    </source>
</evidence>
<dbReference type="GO" id="GO:0005975">
    <property type="term" value="P:carbohydrate metabolic process"/>
    <property type="evidence" value="ECO:0007669"/>
    <property type="project" value="InterPro"/>
</dbReference>
<dbReference type="InterPro" id="IPR013320">
    <property type="entry name" value="ConA-like_dom_sf"/>
</dbReference>
<sequence length="264" mass="29107">MPARVLLPVLGLAGIAGISLADRSGDAAQGERPLPVLLTGEAPFVERFETIDRSFWSVSDGWYNGDYMVNDWRAMQVWTEDGLHIALAPNSTEFADYSSGEIQSGGTYGHGYYEARLRAAPGSGIITGFFTYIGPHWNKPWNEIDVEILGKSPRTMQATYFTGGEKVATTIPLSFDATEGFHTYGFDWQRGSIRWFVDGSLVHEEEGDELPLPNERQKVMFSLWGTRTLSEWAGRFDETAVPTEAVITCVAYSASMNAGGHCSE</sequence>
<evidence type="ECO:0000256" key="2">
    <source>
        <dbReference type="ARBA" id="ARBA00014569"/>
    </source>
</evidence>
<dbReference type="InterPro" id="IPR008264">
    <property type="entry name" value="Beta_glucanase"/>
</dbReference>
<feature type="chain" id="PRO_5020570769" description="Beta-glucanase" evidence="9">
    <location>
        <begin position="22"/>
        <end position="264"/>
    </location>
</feature>
<dbReference type="PROSITE" id="PS51762">
    <property type="entry name" value="GH16_2"/>
    <property type="match status" value="1"/>
</dbReference>
<evidence type="ECO:0000313" key="11">
    <source>
        <dbReference type="EMBL" id="TIX51237.1"/>
    </source>
</evidence>
<evidence type="ECO:0000256" key="6">
    <source>
        <dbReference type="ARBA" id="ARBA00029771"/>
    </source>
</evidence>
<feature type="active site" description="Proton donor" evidence="8">
    <location>
        <position position="147"/>
    </location>
</feature>
<reference evidence="11 12" key="1">
    <citation type="submission" date="2019-04" db="EMBL/GenBank/DDBJ databases">
        <title>Altererythrobacter aquimixticola sp. nov., isolated from sediment of junction between the ocean and a freshwater spring.</title>
        <authorList>
            <person name="Yoon J.-H."/>
        </authorList>
    </citation>
    <scope>NUCLEOTIDE SEQUENCE [LARGE SCALE GENOMIC DNA]</scope>
    <source>
        <strain evidence="11 12">SSKS-13</strain>
    </source>
</reference>
<dbReference type="InterPro" id="IPR008263">
    <property type="entry name" value="GH16_AS"/>
</dbReference>
<gene>
    <name evidence="11" type="ORF">E5222_01840</name>
</gene>
<name>A0A4V4U9K2_9SPHN</name>
<dbReference type="PANTHER" id="PTHR31062">
    <property type="entry name" value="XYLOGLUCAN ENDOTRANSGLUCOSYLASE/HYDROLASE PROTEIN 8-RELATED"/>
    <property type="match status" value="1"/>
</dbReference>
<dbReference type="GO" id="GO:0004553">
    <property type="term" value="F:hydrolase activity, hydrolyzing O-glycosyl compounds"/>
    <property type="evidence" value="ECO:0007669"/>
    <property type="project" value="InterPro"/>
</dbReference>
<evidence type="ECO:0000256" key="5">
    <source>
        <dbReference type="ARBA" id="ARBA00029722"/>
    </source>
</evidence>
<dbReference type="RefSeq" id="WP_136691953.1">
    <property type="nucleotide sequence ID" value="NZ_SSHH01000001.1"/>
</dbReference>
<evidence type="ECO:0000256" key="8">
    <source>
        <dbReference type="PIRSR" id="PIRSR608264-1"/>
    </source>
</evidence>
<evidence type="ECO:0000256" key="3">
    <source>
        <dbReference type="ARBA" id="ARBA00022801"/>
    </source>
</evidence>
<dbReference type="Proteomes" id="UP000309389">
    <property type="component" value="Unassembled WGS sequence"/>
</dbReference>
<keyword evidence="9" id="KW-0732">Signal</keyword>
<feature type="signal peptide" evidence="9">
    <location>
        <begin position="1"/>
        <end position="21"/>
    </location>
</feature>
<dbReference type="AlphaFoldDB" id="A0A4V4U9K2"/>
<comment type="similarity">
    <text evidence="1">Belongs to the glycosyl hydrolase 16 family.</text>
</comment>